<reference evidence="4" key="2">
    <citation type="submission" date="2025-08" db="UniProtKB">
        <authorList>
            <consortium name="RefSeq"/>
        </authorList>
    </citation>
    <scope>IDENTIFICATION</scope>
    <source>
        <tissue evidence="4">Whole plant</tissue>
    </source>
</reference>
<organism evidence="3 4">
    <name type="scientific">Arachis duranensis</name>
    <name type="common">Wild peanut</name>
    <dbReference type="NCBI Taxonomy" id="130453"/>
    <lineage>
        <taxon>Eukaryota</taxon>
        <taxon>Viridiplantae</taxon>
        <taxon>Streptophyta</taxon>
        <taxon>Embryophyta</taxon>
        <taxon>Tracheophyta</taxon>
        <taxon>Spermatophyta</taxon>
        <taxon>Magnoliopsida</taxon>
        <taxon>eudicotyledons</taxon>
        <taxon>Gunneridae</taxon>
        <taxon>Pentapetalae</taxon>
        <taxon>rosids</taxon>
        <taxon>fabids</taxon>
        <taxon>Fabales</taxon>
        <taxon>Fabaceae</taxon>
        <taxon>Papilionoideae</taxon>
        <taxon>50 kb inversion clade</taxon>
        <taxon>dalbergioids sensu lato</taxon>
        <taxon>Dalbergieae</taxon>
        <taxon>Pterocarpus clade</taxon>
        <taxon>Arachis</taxon>
    </lineage>
</organism>
<accession>A0A9C6WIA4</accession>
<evidence type="ECO:0000313" key="3">
    <source>
        <dbReference type="Proteomes" id="UP000515211"/>
    </source>
</evidence>
<dbReference type="Proteomes" id="UP000515211">
    <property type="component" value="Chromosome 1"/>
</dbReference>
<keyword evidence="2" id="KW-0812">Transmembrane</keyword>
<protein>
    <submittedName>
        <fullName evidence="4">Uncharacterized protein LOC127741881</fullName>
    </submittedName>
</protein>
<evidence type="ECO:0000256" key="2">
    <source>
        <dbReference type="SAM" id="Phobius"/>
    </source>
</evidence>
<feature type="transmembrane region" description="Helical" evidence="2">
    <location>
        <begin position="262"/>
        <end position="281"/>
    </location>
</feature>
<reference evidence="3" key="1">
    <citation type="journal article" date="2016" name="Nat. Genet.">
        <title>The genome sequences of Arachis duranensis and Arachis ipaensis, the diploid ancestors of cultivated peanut.</title>
        <authorList>
            <person name="Bertioli D.J."/>
            <person name="Cannon S.B."/>
            <person name="Froenicke L."/>
            <person name="Huang G."/>
            <person name="Farmer A.D."/>
            <person name="Cannon E.K."/>
            <person name="Liu X."/>
            <person name="Gao D."/>
            <person name="Clevenger J."/>
            <person name="Dash S."/>
            <person name="Ren L."/>
            <person name="Moretzsohn M.C."/>
            <person name="Shirasawa K."/>
            <person name="Huang W."/>
            <person name="Vidigal B."/>
            <person name="Abernathy B."/>
            <person name="Chu Y."/>
            <person name="Niederhuth C.E."/>
            <person name="Umale P."/>
            <person name="Araujo A.C."/>
            <person name="Kozik A."/>
            <person name="Kim K.D."/>
            <person name="Burow M.D."/>
            <person name="Varshney R.K."/>
            <person name="Wang X."/>
            <person name="Zhang X."/>
            <person name="Barkley N."/>
            <person name="Guimaraes P.M."/>
            <person name="Isobe S."/>
            <person name="Guo B."/>
            <person name="Liao B."/>
            <person name="Stalker H.T."/>
            <person name="Schmitz R.J."/>
            <person name="Scheffler B.E."/>
            <person name="Leal-Bertioli S.C."/>
            <person name="Xun X."/>
            <person name="Jackson S.A."/>
            <person name="Michelmore R."/>
            <person name="Ozias-Akins P."/>
        </authorList>
    </citation>
    <scope>NUCLEOTIDE SEQUENCE [LARGE SCALE GENOMIC DNA]</scope>
    <source>
        <strain evidence="3">cv. V14167</strain>
    </source>
</reference>
<dbReference type="GeneID" id="127741881"/>
<proteinExistence type="predicted"/>
<dbReference type="RefSeq" id="XP_052110791.1">
    <property type="nucleotide sequence ID" value="XM_052254831.1"/>
</dbReference>
<evidence type="ECO:0000313" key="4">
    <source>
        <dbReference type="RefSeq" id="XP_052110791.1"/>
    </source>
</evidence>
<dbReference type="KEGG" id="adu:127741881"/>
<keyword evidence="2" id="KW-1133">Transmembrane helix</keyword>
<gene>
    <name evidence="4" type="primary">LOC127741881</name>
</gene>
<keyword evidence="2" id="KW-0472">Membrane</keyword>
<sequence length="282" mass="31846">MMFLNHTPSLNLFFSLFQSKRVRRGLWINLSSYPGRALFSLFKSSFKSFKEMFVKIRSSETEYPFFLDDELGENFPLYWCPEPMQVLDALERFGEDDLILDYLIDVLSSGKLLSIAELLKVETDSDGLSEYIGGRVPSLSSANMRSFLEKKREGTDASASKVLKEDNADVAQSSVHPRGEKRKSPEPEGSLEILSGFDVTAGSRIRSGVRRQIPLHEFVSEGSSESVWSNRFPFSAVSDKVGQNAHDVQLLKDVGKEVVGKYMHVSLFAILFSIILGKFWYL</sequence>
<feature type="region of interest" description="Disordered" evidence="1">
    <location>
        <begin position="150"/>
        <end position="190"/>
    </location>
</feature>
<evidence type="ECO:0000256" key="1">
    <source>
        <dbReference type="SAM" id="MobiDB-lite"/>
    </source>
</evidence>
<name>A0A9C6WIA4_ARADU</name>
<keyword evidence="3" id="KW-1185">Reference proteome</keyword>
<dbReference type="AlphaFoldDB" id="A0A9C6WIA4"/>